<evidence type="ECO:0000313" key="2">
    <source>
        <dbReference type="EnsemblMetazoa" id="AGAP010780-PA"/>
    </source>
</evidence>
<evidence type="ECO:0000313" key="3">
    <source>
        <dbReference type="Proteomes" id="UP000007062"/>
    </source>
</evidence>
<sequence length="58" mass="6144">CDPILECAKWYGVANRLVSGKCQAVLKTLCAIVCGNKNNVIAPFPCCRACRVSVCGAI</sequence>
<reference evidence="1" key="5">
    <citation type="submission" date="2011-05" db="EMBL/GenBank/DDBJ databases">
        <authorList>
            <consortium name="VectorBase"/>
        </authorList>
    </citation>
    <scope>NUCLEOTIDE SEQUENCE</scope>
    <source>
        <strain evidence="1">PEST</strain>
    </source>
</reference>
<keyword evidence="3" id="KW-1185">Reference proteome</keyword>
<reference evidence="1 2" key="3">
    <citation type="journal article" date="2004" name="Trends Parasitol.">
        <title>The Anopheles gambiae genome: an update.</title>
        <authorList>
            <person name="Mongin E."/>
            <person name="Louis C."/>
            <person name="Holt R.A."/>
            <person name="Birney E."/>
            <person name="Collins F.H."/>
        </authorList>
    </citation>
    <scope>NUCLEOTIDE SEQUENCE</scope>
    <source>
        <strain evidence="1 2">PEST</strain>
    </source>
</reference>
<accession>A0NFN9</accession>
<reference evidence="1" key="4">
    <citation type="journal article" date="2007" name="Genome Biol.">
        <title>Update of the Anopheles gambiae PEST genome assembly.</title>
        <authorList>
            <person name="Sharakhova M.V."/>
            <person name="Hammond M.P."/>
            <person name="Lobo N.F."/>
            <person name="Krzywinski J."/>
            <person name="Unger M.F."/>
            <person name="Hillenmeyer M.E."/>
            <person name="Bruggner R.V."/>
            <person name="Birney E."/>
            <person name="Collins F.H."/>
        </authorList>
    </citation>
    <scope>NUCLEOTIDE SEQUENCE</scope>
    <source>
        <strain evidence="1">PEST</strain>
    </source>
</reference>
<feature type="non-terminal residue" evidence="1">
    <location>
        <position position="1"/>
    </location>
</feature>
<dbReference type="EnsemblMetazoa" id="AGAP010780-RA">
    <property type="protein sequence ID" value="AGAP010780-PA"/>
    <property type="gene ID" value="AGAP010780"/>
</dbReference>
<name>A0NFN9_ANOGA</name>
<dbReference type="AlphaFoldDB" id="A0NFN9"/>
<dbReference type="VEuPathDB" id="VectorBase:AGAP010780"/>
<dbReference type="EMBL" id="AAAB01008979">
    <property type="protein sequence ID" value="EAU76160.1"/>
    <property type="molecule type" value="Genomic_DNA"/>
</dbReference>
<protein>
    <submittedName>
        <fullName evidence="1">AGAP010780-PA</fullName>
    </submittedName>
</protein>
<reference evidence="2" key="6">
    <citation type="submission" date="2021-01" db="UniProtKB">
        <authorList>
            <consortium name="EnsemblMetazoa"/>
        </authorList>
    </citation>
    <scope>IDENTIFICATION</scope>
    <source>
        <strain evidence="2">PEST</strain>
    </source>
</reference>
<reference evidence="1" key="2">
    <citation type="submission" date="2002-03" db="EMBL/GenBank/DDBJ databases">
        <authorList>
            <consortium name="The Anopheles Genome Sequencing Consortium"/>
        </authorList>
    </citation>
    <scope>NUCLEOTIDE SEQUENCE</scope>
    <source>
        <strain evidence="1">PEST</strain>
    </source>
</reference>
<dbReference type="Proteomes" id="UP000007062">
    <property type="component" value="Chromosome 3L"/>
</dbReference>
<reference evidence="1 3" key="1">
    <citation type="journal article" date="2002" name="Science">
        <title>The genome sequence of the malaria mosquito Anopheles gambiae.</title>
        <authorList>
            <person name="Holt R.A."/>
            <person name="Subramanian G.M."/>
            <person name="Halpern A."/>
            <person name="Sutton G.G."/>
            <person name="Charlab R."/>
            <person name="Nusskern D.R."/>
            <person name="Wincker P."/>
            <person name="Clark A.G."/>
            <person name="Ribeiro J.M."/>
            <person name="Wides R."/>
            <person name="Salzberg S.L."/>
            <person name="Loftus B."/>
            <person name="Yandell M."/>
            <person name="Majoros W.H."/>
            <person name="Rusch D.B."/>
            <person name="Lai Z."/>
            <person name="Kraft C.L."/>
            <person name="Abril J.F."/>
            <person name="Anthouard V."/>
            <person name="Arensburger P."/>
            <person name="Atkinson P.W."/>
            <person name="Baden H."/>
            <person name="de Berardinis V."/>
            <person name="Baldwin D."/>
            <person name="Benes V."/>
            <person name="Biedler J."/>
            <person name="Blass C."/>
            <person name="Bolanos R."/>
            <person name="Boscus D."/>
            <person name="Barnstead M."/>
            <person name="Cai S."/>
            <person name="Center A."/>
            <person name="Chaturverdi K."/>
            <person name="Christophides G.K."/>
            <person name="Chrystal M.A."/>
            <person name="Clamp M."/>
            <person name="Cravchik A."/>
            <person name="Curwen V."/>
            <person name="Dana A."/>
            <person name="Delcher A."/>
            <person name="Dew I."/>
            <person name="Evans C.A."/>
            <person name="Flanigan M."/>
            <person name="Grundschober-Freimoser A."/>
            <person name="Friedli L."/>
            <person name="Gu Z."/>
            <person name="Guan P."/>
            <person name="Guigo R."/>
            <person name="Hillenmeyer M.E."/>
            <person name="Hladun S.L."/>
            <person name="Hogan J.R."/>
            <person name="Hong Y.S."/>
            <person name="Hoover J."/>
            <person name="Jaillon O."/>
            <person name="Ke Z."/>
            <person name="Kodira C."/>
            <person name="Kokoza E."/>
            <person name="Koutsos A."/>
            <person name="Letunic I."/>
            <person name="Levitsky A."/>
            <person name="Liang Y."/>
            <person name="Lin J.J."/>
            <person name="Lobo N.F."/>
            <person name="Lopez J.R."/>
            <person name="Malek J.A."/>
            <person name="McIntosh T.C."/>
            <person name="Meister S."/>
            <person name="Miller J."/>
            <person name="Mobarry C."/>
            <person name="Mongin E."/>
            <person name="Murphy S.D."/>
            <person name="O'Brochta D.A."/>
            <person name="Pfannkoch C."/>
            <person name="Qi R."/>
            <person name="Regier M.A."/>
            <person name="Remington K."/>
            <person name="Shao H."/>
            <person name="Sharakhova M.V."/>
            <person name="Sitter C.D."/>
            <person name="Shetty J."/>
            <person name="Smith T.J."/>
            <person name="Strong R."/>
            <person name="Sun J."/>
            <person name="Thomasova D."/>
            <person name="Ton L.Q."/>
            <person name="Topalis P."/>
            <person name="Tu Z."/>
            <person name="Unger M.F."/>
            <person name="Walenz B."/>
            <person name="Wang A."/>
            <person name="Wang J."/>
            <person name="Wang M."/>
            <person name="Wang X."/>
            <person name="Woodford K.J."/>
            <person name="Wortman J.R."/>
            <person name="Wu M."/>
            <person name="Yao A."/>
            <person name="Zdobnov E.M."/>
            <person name="Zhang H."/>
            <person name="Zhao Q."/>
            <person name="Zhao S."/>
            <person name="Zhu S.C."/>
            <person name="Zhimulev I."/>
            <person name="Coluzzi M."/>
            <person name="della Torre A."/>
            <person name="Roth C.W."/>
            <person name="Louis C."/>
            <person name="Kalush F."/>
            <person name="Mural R.J."/>
            <person name="Myers E.W."/>
            <person name="Adams M.D."/>
            <person name="Smith H.O."/>
            <person name="Broder S."/>
            <person name="Gardner M.J."/>
            <person name="Fraser C.M."/>
            <person name="Birney E."/>
            <person name="Bork P."/>
            <person name="Brey P.T."/>
            <person name="Venter J.C."/>
            <person name="Weissenbach J."/>
            <person name="Kafatos F.C."/>
            <person name="Collins F.H."/>
            <person name="Hoffman S.L."/>
        </authorList>
    </citation>
    <scope>NUCLEOTIDE SEQUENCE [LARGE SCALE GENOMIC DNA]</scope>
    <source>
        <strain evidence="1 3">PEST</strain>
    </source>
</reference>
<evidence type="ECO:0000313" key="1">
    <source>
        <dbReference type="EMBL" id="EAU76160.1"/>
    </source>
</evidence>
<organism evidence="1">
    <name type="scientific">Anopheles gambiae</name>
    <name type="common">African malaria mosquito</name>
    <dbReference type="NCBI Taxonomy" id="7165"/>
    <lineage>
        <taxon>Eukaryota</taxon>
        <taxon>Metazoa</taxon>
        <taxon>Ecdysozoa</taxon>
        <taxon>Arthropoda</taxon>
        <taxon>Hexapoda</taxon>
        <taxon>Insecta</taxon>
        <taxon>Pterygota</taxon>
        <taxon>Neoptera</taxon>
        <taxon>Endopterygota</taxon>
        <taxon>Diptera</taxon>
        <taxon>Nematocera</taxon>
        <taxon>Culicoidea</taxon>
        <taxon>Culicidae</taxon>
        <taxon>Anophelinae</taxon>
        <taxon>Anopheles</taxon>
    </lineage>
</organism>
<dbReference type="PaxDb" id="7165-AGAP010780-PA"/>
<dbReference type="HOGENOM" id="CLU_2984846_0_0_1"/>
<proteinExistence type="predicted"/>
<gene>
    <name evidence="1" type="ORF">AgaP_AGAP010780</name>
</gene>